<evidence type="ECO:0008006" key="2">
    <source>
        <dbReference type="Google" id="ProtNLM"/>
    </source>
</evidence>
<name>A0A024UKY1_9STRA</name>
<dbReference type="VEuPathDB" id="FungiDB:H310_03045"/>
<dbReference type="PANTHER" id="PTHR31827:SF1">
    <property type="entry name" value="EMB|CAB89363.1"/>
    <property type="match status" value="1"/>
</dbReference>
<evidence type="ECO:0000313" key="1">
    <source>
        <dbReference type="EMBL" id="ETW06934.1"/>
    </source>
</evidence>
<dbReference type="OrthoDB" id="61107at2759"/>
<sequence length="190" mass="20733">MMATVCQFKRCGRPALPGAVKCEFHKQRSMCSVRDCRNQVFARNLCVRHGGKKACVHEGCQDNVRVGDLCGKHGVATSRKLCIQPGCDKFAQTKQRCSTHGGGQRCKNVGCFAHARRGGYCTRHSSRSSRLNNILTIDDASSSSTAEDPLIEVSTRTACPPFVLFHKFQGTANKLSLSGILNTVRASDDL</sequence>
<dbReference type="EMBL" id="KI913955">
    <property type="protein sequence ID" value="ETW06934.1"/>
    <property type="molecule type" value="Genomic_DNA"/>
</dbReference>
<proteinExistence type="predicted"/>
<gene>
    <name evidence="1" type="ORF">H310_03045</name>
</gene>
<dbReference type="PANTHER" id="PTHR31827">
    <property type="entry name" value="EMB|CAB89363.1"/>
    <property type="match status" value="1"/>
</dbReference>
<dbReference type="AlphaFoldDB" id="A0A024UKY1"/>
<reference evidence="1" key="1">
    <citation type="submission" date="2013-12" db="EMBL/GenBank/DDBJ databases">
        <title>The Genome Sequence of Aphanomyces invadans NJM9701.</title>
        <authorList>
            <consortium name="The Broad Institute Genomics Platform"/>
            <person name="Russ C."/>
            <person name="Tyler B."/>
            <person name="van West P."/>
            <person name="Dieguez-Uribeondo J."/>
            <person name="Young S.K."/>
            <person name="Zeng Q."/>
            <person name="Gargeya S."/>
            <person name="Fitzgerald M."/>
            <person name="Abouelleil A."/>
            <person name="Alvarado L."/>
            <person name="Chapman S.B."/>
            <person name="Gainer-Dewar J."/>
            <person name="Goldberg J."/>
            <person name="Griggs A."/>
            <person name="Gujja S."/>
            <person name="Hansen M."/>
            <person name="Howarth C."/>
            <person name="Imamovic A."/>
            <person name="Ireland A."/>
            <person name="Larimer J."/>
            <person name="McCowan C."/>
            <person name="Murphy C."/>
            <person name="Pearson M."/>
            <person name="Poon T.W."/>
            <person name="Priest M."/>
            <person name="Roberts A."/>
            <person name="Saif S."/>
            <person name="Shea T."/>
            <person name="Sykes S."/>
            <person name="Wortman J."/>
            <person name="Nusbaum C."/>
            <person name="Birren B."/>
        </authorList>
    </citation>
    <scope>NUCLEOTIDE SEQUENCE [LARGE SCALE GENOMIC DNA]</scope>
    <source>
        <strain evidence="1">NJM9701</strain>
    </source>
</reference>
<organism evidence="1">
    <name type="scientific">Aphanomyces invadans</name>
    <dbReference type="NCBI Taxonomy" id="157072"/>
    <lineage>
        <taxon>Eukaryota</taxon>
        <taxon>Sar</taxon>
        <taxon>Stramenopiles</taxon>
        <taxon>Oomycota</taxon>
        <taxon>Saprolegniomycetes</taxon>
        <taxon>Saprolegniales</taxon>
        <taxon>Verrucalvaceae</taxon>
        <taxon>Aphanomyces</taxon>
    </lineage>
</organism>
<accession>A0A024UKY1</accession>
<dbReference type="STRING" id="157072.A0A024UKY1"/>
<dbReference type="RefSeq" id="XP_008865009.1">
    <property type="nucleotide sequence ID" value="XM_008866787.1"/>
</dbReference>
<protein>
    <recommendedName>
        <fullName evidence="2">WRKY transcription factor 19</fullName>
    </recommendedName>
</protein>
<dbReference type="GeneID" id="20080095"/>